<evidence type="ECO:0000256" key="3">
    <source>
        <dbReference type="ARBA" id="ARBA00022679"/>
    </source>
</evidence>
<dbReference type="GO" id="GO:0016779">
    <property type="term" value="F:nucleotidyltransferase activity"/>
    <property type="evidence" value="ECO:0007669"/>
    <property type="project" value="UniProtKB-KW"/>
</dbReference>
<sequence>MSHLRPVELIRHAAAGALSAADVLLAEWLPEGKRKGREWVAANIARGDRQAGSFGVSLDTGRWNDFADSGAHGGDLVSLLAYLRGCGQLDAAKEVDERLGLGLFKLTVTDAQQLQERQQVSERERASWRLREQQLQEEKQLQAAREAAQLWKVAKAADPLHTYLLAKGVKPHLVRQLGQGRLVVPLCDNGRLVNLQIITPDGSKRFLMGGRVQGCYSPLGKLSEGCRLYVCEGWATGATLHQTTGCAVVCAMNAGNLKAVAMAMRERYGATIDLVIAGDDDRSTASNPGKRAANQAARAADARVVFPEWPSDAPTALSDFNDLHLWLAGQSNKSCKP</sequence>
<dbReference type="GO" id="GO:0000428">
    <property type="term" value="C:DNA-directed RNA polymerase complex"/>
    <property type="evidence" value="ECO:0007669"/>
    <property type="project" value="UniProtKB-KW"/>
</dbReference>
<dbReference type="PROSITE" id="PS50880">
    <property type="entry name" value="TOPRIM"/>
    <property type="match status" value="1"/>
</dbReference>
<keyword evidence="6" id="KW-0804">Transcription</keyword>
<dbReference type="EMBL" id="JACGDA010000006">
    <property type="protein sequence ID" value="MBA6146866.1"/>
    <property type="molecule type" value="Genomic_DNA"/>
</dbReference>
<keyword evidence="4" id="KW-0548">Nucleotidyltransferase</keyword>
<proteinExistence type="predicted"/>
<dbReference type="GO" id="GO:0006269">
    <property type="term" value="P:DNA replication, synthesis of primer"/>
    <property type="evidence" value="ECO:0007669"/>
    <property type="project" value="UniProtKB-KW"/>
</dbReference>
<dbReference type="GO" id="GO:0003677">
    <property type="term" value="F:DNA binding"/>
    <property type="evidence" value="ECO:0007669"/>
    <property type="project" value="InterPro"/>
</dbReference>
<dbReference type="SUPFAM" id="SSF57783">
    <property type="entry name" value="Zinc beta-ribbon"/>
    <property type="match status" value="1"/>
</dbReference>
<organism evidence="8 9">
    <name type="scientific">Pseudomonas juntendi</name>
    <dbReference type="NCBI Taxonomy" id="2666183"/>
    <lineage>
        <taxon>Bacteria</taxon>
        <taxon>Pseudomonadati</taxon>
        <taxon>Pseudomonadota</taxon>
        <taxon>Gammaproteobacteria</taxon>
        <taxon>Pseudomonadales</taxon>
        <taxon>Pseudomonadaceae</taxon>
        <taxon>Pseudomonas</taxon>
    </lineage>
</organism>
<keyword evidence="3" id="KW-0808">Transferase</keyword>
<evidence type="ECO:0000256" key="1">
    <source>
        <dbReference type="ARBA" id="ARBA00022478"/>
    </source>
</evidence>
<dbReference type="Gene3D" id="3.90.580.10">
    <property type="entry name" value="Zinc finger, CHC2-type domain"/>
    <property type="match status" value="1"/>
</dbReference>
<evidence type="ECO:0000256" key="5">
    <source>
        <dbReference type="ARBA" id="ARBA00022705"/>
    </source>
</evidence>
<keyword evidence="2" id="KW-0639">Primosome</keyword>
<evidence type="ECO:0000256" key="2">
    <source>
        <dbReference type="ARBA" id="ARBA00022515"/>
    </source>
</evidence>
<protein>
    <submittedName>
        <fullName evidence="8">Toprim domain-containing protein</fullName>
    </submittedName>
</protein>
<dbReference type="GO" id="GO:1990077">
    <property type="term" value="C:primosome complex"/>
    <property type="evidence" value="ECO:0007669"/>
    <property type="project" value="UniProtKB-KW"/>
</dbReference>
<keyword evidence="1" id="KW-0240">DNA-directed RNA polymerase</keyword>
<reference evidence="8 9" key="1">
    <citation type="submission" date="2020-07" db="EMBL/GenBank/DDBJ databases">
        <title>Diversity of carbapenemase encoding genes among Pseudomonas putida group clinical isolates in a tertiary Brazilian hospital.</title>
        <authorList>
            <person name="Alberto-Lei F."/>
            <person name="Nodari C.S."/>
            <person name="Streling A.P."/>
            <person name="Paulino J.T."/>
            <person name="Bessa-Neto F.O."/>
            <person name="Cayo R."/>
            <person name="Gales A.C."/>
        </authorList>
    </citation>
    <scope>NUCLEOTIDE SEQUENCE [LARGE SCALE GENOMIC DNA]</scope>
    <source>
        <strain evidence="8 9">11213</strain>
    </source>
</reference>
<dbReference type="InterPro" id="IPR006171">
    <property type="entry name" value="TOPRIM_dom"/>
</dbReference>
<dbReference type="CDD" id="cd01029">
    <property type="entry name" value="TOPRIM_primases"/>
    <property type="match status" value="1"/>
</dbReference>
<dbReference type="AlphaFoldDB" id="A0A7W2LTQ5"/>
<name>A0A7W2LTQ5_9PSED</name>
<dbReference type="InterPro" id="IPR036977">
    <property type="entry name" value="DNA_primase_Znf_CHC2"/>
</dbReference>
<comment type="caution">
    <text evidence="8">The sequence shown here is derived from an EMBL/GenBank/DDBJ whole genome shotgun (WGS) entry which is preliminary data.</text>
</comment>
<accession>A0A7W2LTQ5</accession>
<gene>
    <name evidence="8" type="ORF">H4C15_04980</name>
</gene>
<evidence type="ECO:0000259" key="7">
    <source>
        <dbReference type="PROSITE" id="PS50880"/>
    </source>
</evidence>
<keyword evidence="5" id="KW-0235">DNA replication</keyword>
<dbReference type="GO" id="GO:0008270">
    <property type="term" value="F:zinc ion binding"/>
    <property type="evidence" value="ECO:0007669"/>
    <property type="project" value="InterPro"/>
</dbReference>
<evidence type="ECO:0000256" key="4">
    <source>
        <dbReference type="ARBA" id="ARBA00022695"/>
    </source>
</evidence>
<evidence type="ECO:0000256" key="6">
    <source>
        <dbReference type="ARBA" id="ARBA00023163"/>
    </source>
</evidence>
<evidence type="ECO:0000313" key="9">
    <source>
        <dbReference type="Proteomes" id="UP000577346"/>
    </source>
</evidence>
<dbReference type="Proteomes" id="UP000577346">
    <property type="component" value="Unassembled WGS sequence"/>
</dbReference>
<evidence type="ECO:0000313" key="8">
    <source>
        <dbReference type="EMBL" id="MBA6146866.1"/>
    </source>
</evidence>
<dbReference type="InterPro" id="IPR034154">
    <property type="entry name" value="TOPRIM_DnaG/twinkle"/>
</dbReference>
<feature type="domain" description="Toprim" evidence="7">
    <location>
        <begin position="226"/>
        <end position="314"/>
    </location>
</feature>
<dbReference type="Pfam" id="PF13362">
    <property type="entry name" value="Toprim_3"/>
    <property type="match status" value="1"/>
</dbReference>